<accession>A0A251V9C6</accession>
<name>A0A251V9C6_HELAN</name>
<dbReference type="AlphaFoldDB" id="A0A251V9C6"/>
<organism evidence="2 3">
    <name type="scientific">Helianthus annuus</name>
    <name type="common">Common sunflower</name>
    <dbReference type="NCBI Taxonomy" id="4232"/>
    <lineage>
        <taxon>Eukaryota</taxon>
        <taxon>Viridiplantae</taxon>
        <taxon>Streptophyta</taxon>
        <taxon>Embryophyta</taxon>
        <taxon>Tracheophyta</taxon>
        <taxon>Spermatophyta</taxon>
        <taxon>Magnoliopsida</taxon>
        <taxon>eudicotyledons</taxon>
        <taxon>Gunneridae</taxon>
        <taxon>Pentapetalae</taxon>
        <taxon>asterids</taxon>
        <taxon>campanulids</taxon>
        <taxon>Asterales</taxon>
        <taxon>Asteraceae</taxon>
        <taxon>Asteroideae</taxon>
        <taxon>Heliantheae alliance</taxon>
        <taxon>Heliantheae</taxon>
        <taxon>Helianthus</taxon>
    </lineage>
</organism>
<dbReference type="EMBL" id="MNCJ02000318">
    <property type="protein sequence ID" value="KAF5815809.1"/>
    <property type="molecule type" value="Genomic_DNA"/>
</dbReference>
<reference evidence="1" key="3">
    <citation type="submission" date="2020-06" db="EMBL/GenBank/DDBJ databases">
        <title>Helianthus annuus Genome sequencing and assembly Release 2.</title>
        <authorList>
            <person name="Gouzy J."/>
            <person name="Langlade N."/>
            <person name="Munos S."/>
        </authorList>
    </citation>
    <scope>NUCLEOTIDE SEQUENCE</scope>
    <source>
        <tissue evidence="1">Leaves</tissue>
    </source>
</reference>
<evidence type="ECO:0000313" key="3">
    <source>
        <dbReference type="Proteomes" id="UP000215914"/>
    </source>
</evidence>
<sequence length="59" mass="6999">MVKILRYNGIYFCLNHSNHSLQHLPKSKPPLRIFNRTRITVLLGRDIHQTRFESKSIPI</sequence>
<keyword evidence="3" id="KW-1185">Reference proteome</keyword>
<reference evidence="1 3" key="1">
    <citation type="journal article" date="2017" name="Nature">
        <title>The sunflower genome provides insights into oil metabolism, flowering and Asterid evolution.</title>
        <authorList>
            <person name="Badouin H."/>
            <person name="Gouzy J."/>
            <person name="Grassa C.J."/>
            <person name="Murat F."/>
            <person name="Staton S.E."/>
            <person name="Cottret L."/>
            <person name="Lelandais-Briere C."/>
            <person name="Owens G.L."/>
            <person name="Carrere S."/>
            <person name="Mayjonade B."/>
            <person name="Legrand L."/>
            <person name="Gill N."/>
            <person name="Kane N.C."/>
            <person name="Bowers J.E."/>
            <person name="Hubner S."/>
            <person name="Bellec A."/>
            <person name="Berard A."/>
            <person name="Berges H."/>
            <person name="Blanchet N."/>
            <person name="Boniface M.C."/>
            <person name="Brunel D."/>
            <person name="Catrice O."/>
            <person name="Chaidir N."/>
            <person name="Claudel C."/>
            <person name="Donnadieu C."/>
            <person name="Faraut T."/>
            <person name="Fievet G."/>
            <person name="Helmstetter N."/>
            <person name="King M."/>
            <person name="Knapp S.J."/>
            <person name="Lai Z."/>
            <person name="Le Paslier M.C."/>
            <person name="Lippi Y."/>
            <person name="Lorenzon L."/>
            <person name="Mandel J.R."/>
            <person name="Marage G."/>
            <person name="Marchand G."/>
            <person name="Marquand E."/>
            <person name="Bret-Mestries E."/>
            <person name="Morien E."/>
            <person name="Nambeesan S."/>
            <person name="Nguyen T."/>
            <person name="Pegot-Espagnet P."/>
            <person name="Pouilly N."/>
            <person name="Raftis F."/>
            <person name="Sallet E."/>
            <person name="Schiex T."/>
            <person name="Thomas J."/>
            <person name="Vandecasteele C."/>
            <person name="Vares D."/>
            <person name="Vear F."/>
            <person name="Vautrin S."/>
            <person name="Crespi M."/>
            <person name="Mangin B."/>
            <person name="Burke J.M."/>
            <person name="Salse J."/>
            <person name="Munos S."/>
            <person name="Vincourt P."/>
            <person name="Rieseberg L.H."/>
            <person name="Langlade N.B."/>
        </authorList>
    </citation>
    <scope>NUCLEOTIDE SEQUENCE [LARGE SCALE GENOMIC DNA]</scope>
    <source>
        <strain evidence="3">cv. SF193</strain>
        <tissue evidence="1">Leaves</tissue>
    </source>
</reference>
<reference evidence="2" key="2">
    <citation type="submission" date="2017-02" db="EMBL/GenBank/DDBJ databases">
        <title>Sunflower complete genome.</title>
        <authorList>
            <person name="Langlade N."/>
            <person name="Munos S."/>
        </authorList>
    </citation>
    <scope>NUCLEOTIDE SEQUENCE [LARGE SCALE GENOMIC DNA]</scope>
    <source>
        <tissue evidence="2">Leaves</tissue>
    </source>
</reference>
<evidence type="ECO:0000313" key="2">
    <source>
        <dbReference type="EMBL" id="OTG32218.1"/>
    </source>
</evidence>
<evidence type="ECO:0000313" key="1">
    <source>
        <dbReference type="EMBL" id="KAF5815809.1"/>
    </source>
</evidence>
<dbReference type="EMBL" id="CM007892">
    <property type="protein sequence ID" value="OTG32218.1"/>
    <property type="molecule type" value="Genomic_DNA"/>
</dbReference>
<dbReference type="InParanoid" id="A0A251V9C6"/>
<dbReference type="Gramene" id="mRNA:HanXRQr2_Chr03g0127281">
    <property type="protein sequence ID" value="mRNA:HanXRQr2_Chr03g0127281"/>
    <property type="gene ID" value="HanXRQr2_Chr03g0127281"/>
</dbReference>
<dbReference type="Proteomes" id="UP000215914">
    <property type="component" value="Chromosome 3"/>
</dbReference>
<protein>
    <submittedName>
        <fullName evidence="2">Uncharacterized protein</fullName>
    </submittedName>
</protein>
<proteinExistence type="predicted"/>
<gene>
    <name evidence="2" type="ORF">HannXRQ_Chr03g0084231</name>
    <name evidence="1" type="ORF">HanXRQr2_Chr03g0127281</name>
</gene>